<name>A0A9C6WGM7_ARADU</name>
<keyword evidence="1" id="KW-1185">Reference proteome</keyword>
<dbReference type="Proteomes" id="UP000515211">
    <property type="component" value="Chromosome 3"/>
</dbReference>
<organism evidence="1 2">
    <name type="scientific">Arachis duranensis</name>
    <name type="common">Wild peanut</name>
    <dbReference type="NCBI Taxonomy" id="130453"/>
    <lineage>
        <taxon>Eukaryota</taxon>
        <taxon>Viridiplantae</taxon>
        <taxon>Streptophyta</taxon>
        <taxon>Embryophyta</taxon>
        <taxon>Tracheophyta</taxon>
        <taxon>Spermatophyta</taxon>
        <taxon>Magnoliopsida</taxon>
        <taxon>eudicotyledons</taxon>
        <taxon>Gunneridae</taxon>
        <taxon>Pentapetalae</taxon>
        <taxon>rosids</taxon>
        <taxon>fabids</taxon>
        <taxon>Fabales</taxon>
        <taxon>Fabaceae</taxon>
        <taxon>Papilionoideae</taxon>
        <taxon>50 kb inversion clade</taxon>
        <taxon>dalbergioids sensu lato</taxon>
        <taxon>Dalbergieae</taxon>
        <taxon>Pterocarpus clade</taxon>
        <taxon>Arachis</taxon>
    </lineage>
</organism>
<evidence type="ECO:0000313" key="1">
    <source>
        <dbReference type="Proteomes" id="UP000515211"/>
    </source>
</evidence>
<gene>
    <name evidence="2" type="primary">LOC127745673</name>
</gene>
<accession>A0A9C6WGM7</accession>
<reference evidence="2" key="2">
    <citation type="submission" date="2025-08" db="UniProtKB">
        <authorList>
            <consortium name="RefSeq"/>
        </authorList>
    </citation>
    <scope>IDENTIFICATION</scope>
    <source>
        <tissue evidence="2">Whole plant</tissue>
    </source>
</reference>
<dbReference type="AlphaFoldDB" id="A0A9C6WGM7"/>
<evidence type="ECO:0000313" key="2">
    <source>
        <dbReference type="RefSeq" id="XP_052114812.1"/>
    </source>
</evidence>
<dbReference type="GeneID" id="127745673"/>
<sequence length="119" mass="14075">MVNYMIKISTFVPSTLFQFNKGNVDFNGNMYQGWNTPRWEESQGIDHSYWQQPPNTYSYNFPPNACQFNGYGDSFYENQPPPYAYESYPQHDAQPYSQASFYDPYPSYNQSSMPYSYDH</sequence>
<protein>
    <submittedName>
        <fullName evidence="2">Extensin-2-like</fullName>
    </submittedName>
</protein>
<proteinExistence type="predicted"/>
<dbReference type="KEGG" id="adu:127745673"/>
<reference evidence="1" key="1">
    <citation type="journal article" date="2016" name="Nat. Genet.">
        <title>The genome sequences of Arachis duranensis and Arachis ipaensis, the diploid ancestors of cultivated peanut.</title>
        <authorList>
            <person name="Bertioli D.J."/>
            <person name="Cannon S.B."/>
            <person name="Froenicke L."/>
            <person name="Huang G."/>
            <person name="Farmer A.D."/>
            <person name="Cannon E.K."/>
            <person name="Liu X."/>
            <person name="Gao D."/>
            <person name="Clevenger J."/>
            <person name="Dash S."/>
            <person name="Ren L."/>
            <person name="Moretzsohn M.C."/>
            <person name="Shirasawa K."/>
            <person name="Huang W."/>
            <person name="Vidigal B."/>
            <person name="Abernathy B."/>
            <person name="Chu Y."/>
            <person name="Niederhuth C.E."/>
            <person name="Umale P."/>
            <person name="Araujo A.C."/>
            <person name="Kozik A."/>
            <person name="Kim K.D."/>
            <person name="Burow M.D."/>
            <person name="Varshney R.K."/>
            <person name="Wang X."/>
            <person name="Zhang X."/>
            <person name="Barkley N."/>
            <person name="Guimaraes P.M."/>
            <person name="Isobe S."/>
            <person name="Guo B."/>
            <person name="Liao B."/>
            <person name="Stalker H.T."/>
            <person name="Schmitz R.J."/>
            <person name="Scheffler B.E."/>
            <person name="Leal-Bertioli S.C."/>
            <person name="Xun X."/>
            <person name="Jackson S.A."/>
            <person name="Michelmore R."/>
            <person name="Ozias-Akins P."/>
        </authorList>
    </citation>
    <scope>NUCLEOTIDE SEQUENCE [LARGE SCALE GENOMIC DNA]</scope>
    <source>
        <strain evidence="1">cv. V14167</strain>
    </source>
</reference>
<dbReference type="RefSeq" id="XP_052114812.1">
    <property type="nucleotide sequence ID" value="XM_052258852.1"/>
</dbReference>